<accession>A0ACB9TLY2</accession>
<comment type="caution">
    <text evidence="1">The sequence shown here is derived from an EMBL/GenBank/DDBJ whole genome shotgun (WGS) entry which is preliminary data.</text>
</comment>
<dbReference type="Proteomes" id="UP001056778">
    <property type="component" value="Chromosome 2"/>
</dbReference>
<proteinExistence type="predicted"/>
<sequence length="270" mass="29606">MTSKYKVGIIVGYGLDDMDIMTNPMPRPVTTIFGNPSSSLIECRIQGVECAIMPRNSVSPTLPPNLINYRANIWALKEAGCTHVIDILTAGSLKEEIKPGMFIIPSNFIDFTNGRSHTFFDGQPGSPSGVLLCPMTSPVCESLRKLIVDVAAKTGVQCKNGGVGITINGPRFATKAECKMYQMIGGDFVNMAFSSDAILSKEATMLYSGIVLIANYDSWKDDTKVTMKNIKKMKSTNRENLQKLIADIVKQIGEADWDKDIENLKVLLQI</sequence>
<keyword evidence="2" id="KW-1185">Reference proteome</keyword>
<organism evidence="1 2">
    <name type="scientific">Holotrichia oblita</name>
    <name type="common">Chafer beetle</name>
    <dbReference type="NCBI Taxonomy" id="644536"/>
    <lineage>
        <taxon>Eukaryota</taxon>
        <taxon>Metazoa</taxon>
        <taxon>Ecdysozoa</taxon>
        <taxon>Arthropoda</taxon>
        <taxon>Hexapoda</taxon>
        <taxon>Insecta</taxon>
        <taxon>Pterygota</taxon>
        <taxon>Neoptera</taxon>
        <taxon>Endopterygota</taxon>
        <taxon>Coleoptera</taxon>
        <taxon>Polyphaga</taxon>
        <taxon>Scarabaeiformia</taxon>
        <taxon>Scarabaeidae</taxon>
        <taxon>Melolonthinae</taxon>
        <taxon>Holotrichia</taxon>
    </lineage>
</organism>
<protein>
    <submittedName>
        <fullName evidence="1">S-methyl-5'-thioadenosine phosphorylase</fullName>
    </submittedName>
</protein>
<dbReference type="EMBL" id="CM043016">
    <property type="protein sequence ID" value="KAI4467788.1"/>
    <property type="molecule type" value="Genomic_DNA"/>
</dbReference>
<gene>
    <name evidence="1" type="ORF">MML48_2g00007195</name>
</gene>
<evidence type="ECO:0000313" key="2">
    <source>
        <dbReference type="Proteomes" id="UP001056778"/>
    </source>
</evidence>
<name>A0ACB9TLY2_HOLOL</name>
<reference evidence="1" key="1">
    <citation type="submission" date="2022-04" db="EMBL/GenBank/DDBJ databases">
        <title>Chromosome-scale genome assembly of Holotrichia oblita Faldermann.</title>
        <authorList>
            <person name="Rongchong L."/>
        </authorList>
    </citation>
    <scope>NUCLEOTIDE SEQUENCE</scope>
    <source>
        <strain evidence="1">81SQS9</strain>
    </source>
</reference>
<evidence type="ECO:0000313" key="1">
    <source>
        <dbReference type="EMBL" id="KAI4467788.1"/>
    </source>
</evidence>